<dbReference type="InterPro" id="IPR011990">
    <property type="entry name" value="TPR-like_helical_dom_sf"/>
</dbReference>
<feature type="compositionally biased region" description="Basic residues" evidence="1">
    <location>
        <begin position="497"/>
        <end position="516"/>
    </location>
</feature>
<feature type="compositionally biased region" description="Basic and acidic residues" evidence="1">
    <location>
        <begin position="517"/>
        <end position="533"/>
    </location>
</feature>
<dbReference type="SMART" id="SM00028">
    <property type="entry name" value="TPR"/>
    <property type="match status" value="4"/>
</dbReference>
<feature type="region of interest" description="Disordered" evidence="1">
    <location>
        <begin position="497"/>
        <end position="546"/>
    </location>
</feature>
<dbReference type="Proteomes" id="UP001162483">
    <property type="component" value="Unassembled WGS sequence"/>
</dbReference>
<dbReference type="PANTHER" id="PTHR17550">
    <property type="entry name" value="E3 UBIQUITIN-PROTEIN LIGASE TTC3"/>
    <property type="match status" value="1"/>
</dbReference>
<dbReference type="InterPro" id="IPR019734">
    <property type="entry name" value="TPR_rpt"/>
</dbReference>
<dbReference type="InterPro" id="IPR043866">
    <property type="entry name" value="TTC3/DZIP3_dom"/>
</dbReference>
<gene>
    <name evidence="3" type="ORF">SPARVUS_LOCUS2601103</name>
</gene>
<sequence length="752" mass="86488">MESEQHRAIGKEEFEKEHYDMAEYAYTTAIYFSPESFVLFSNRALCYIRMQKYGKALSDGKKAIILKNTWPKGHYRFCEALFALGEMERAIASNEKAQELCRDSQEGIKDLIQQHSRFRKPMKGASGIPVLKSRKKSTSDKKIDTQSATDKESKGLQTTAVEETPPKETANTTNVGTEDGLESASVLQHKKGKSKGKNCESNEKIKAVNTKNDSKEAQKILSPPHTQMDLTLVADMVKSLVRDAQEALSDQRCHSAEGMLSQVLEILSQHDIQSLRLTKIDHVILIYGHANALLGIRKCVELERAERRLKEIIQQHSKERFNCLAFYCIGNVYLKQNRFSDALNQYVRSKTMLMHKMVPGVLTWPTTSIVIEETRPEKLQILLDNRIEECKFPPKPDAVCRFEQCLSLPKIQIYFTDPDFKGFIRMVCCQYCIVEFHVCCWKKLKATAYSDKNDKDFLRYSCLTPDCRGLISHIVIYDSTGEIKCEFEDKIVKKKEPHKPAVKHKGTSGKKHKAKHENKAERKKVFEEEHLDQPHSGNRGKRLEKIPPDPVVSNGYHIPWDPLLMQVIQKQQLIIRGCPLSFPKFWDSIAAWRVISVQELSEFDKHASLPPPSSNKMKNLLNHLYKLNDRVKIRVLLYLLKVHHEHISSDLHKWILMIDEKGLQAAEGFRIRSQEHLKSIKPQDLISLWNASYGKNINHEIADSLSNSLYDTLSNMSIQGFRCFVWFLEENRNIESVSTLGKELDKYFQEMG</sequence>
<feature type="domain" description="E3 ubiquitin-protein ligase TTC3/DZIP3" evidence="2">
    <location>
        <begin position="371"/>
        <end position="486"/>
    </location>
</feature>
<evidence type="ECO:0000313" key="3">
    <source>
        <dbReference type="EMBL" id="CAI9545112.1"/>
    </source>
</evidence>
<dbReference type="PANTHER" id="PTHR17550:SF4">
    <property type="entry name" value="E3 UBIQUITIN-PROTEIN LIGASE TTC3"/>
    <property type="match status" value="1"/>
</dbReference>
<accession>A0ABN9BBY6</accession>
<organism evidence="3 4">
    <name type="scientific">Staurois parvus</name>
    <dbReference type="NCBI Taxonomy" id="386267"/>
    <lineage>
        <taxon>Eukaryota</taxon>
        <taxon>Metazoa</taxon>
        <taxon>Chordata</taxon>
        <taxon>Craniata</taxon>
        <taxon>Vertebrata</taxon>
        <taxon>Euteleostomi</taxon>
        <taxon>Amphibia</taxon>
        <taxon>Batrachia</taxon>
        <taxon>Anura</taxon>
        <taxon>Neobatrachia</taxon>
        <taxon>Ranoidea</taxon>
        <taxon>Ranidae</taxon>
        <taxon>Staurois</taxon>
    </lineage>
</organism>
<evidence type="ECO:0000313" key="4">
    <source>
        <dbReference type="Proteomes" id="UP001162483"/>
    </source>
</evidence>
<feature type="region of interest" description="Disordered" evidence="1">
    <location>
        <begin position="118"/>
        <end position="199"/>
    </location>
</feature>
<feature type="non-terminal residue" evidence="3">
    <location>
        <position position="752"/>
    </location>
</feature>
<feature type="compositionally biased region" description="Basic and acidic residues" evidence="1">
    <location>
        <begin position="137"/>
        <end position="154"/>
    </location>
</feature>
<dbReference type="SUPFAM" id="SSF48452">
    <property type="entry name" value="TPR-like"/>
    <property type="match status" value="1"/>
</dbReference>
<dbReference type="Pfam" id="PF19179">
    <property type="entry name" value="TTC3_DZIP3_dom"/>
    <property type="match status" value="1"/>
</dbReference>
<name>A0ABN9BBY6_9NEOB</name>
<protein>
    <recommendedName>
        <fullName evidence="2">E3 ubiquitin-protein ligase TTC3/DZIP3 domain-containing protein</fullName>
    </recommendedName>
</protein>
<dbReference type="EMBL" id="CATNWA010003327">
    <property type="protein sequence ID" value="CAI9545112.1"/>
    <property type="molecule type" value="Genomic_DNA"/>
</dbReference>
<comment type="caution">
    <text evidence="3">The sequence shown here is derived from an EMBL/GenBank/DDBJ whole genome shotgun (WGS) entry which is preliminary data.</text>
</comment>
<evidence type="ECO:0000256" key="1">
    <source>
        <dbReference type="SAM" id="MobiDB-lite"/>
    </source>
</evidence>
<evidence type="ECO:0000259" key="2">
    <source>
        <dbReference type="Pfam" id="PF19179"/>
    </source>
</evidence>
<proteinExistence type="predicted"/>
<keyword evidence="4" id="KW-1185">Reference proteome</keyword>
<dbReference type="Gene3D" id="1.25.40.10">
    <property type="entry name" value="Tetratricopeptide repeat domain"/>
    <property type="match status" value="1"/>
</dbReference>
<reference evidence="3" key="1">
    <citation type="submission" date="2023-05" db="EMBL/GenBank/DDBJ databases">
        <authorList>
            <person name="Stuckert A."/>
        </authorList>
    </citation>
    <scope>NUCLEOTIDE SEQUENCE</scope>
</reference>